<gene>
    <name evidence="2" type="ORF">CLEP1334_LOCUS4049</name>
</gene>
<evidence type="ECO:0000313" key="2">
    <source>
        <dbReference type="EMBL" id="CAD8528797.1"/>
    </source>
</evidence>
<protein>
    <submittedName>
        <fullName evidence="2">Uncharacterized protein</fullName>
    </submittedName>
</protein>
<reference evidence="2" key="1">
    <citation type="submission" date="2021-01" db="EMBL/GenBank/DDBJ databases">
        <authorList>
            <person name="Corre E."/>
            <person name="Pelletier E."/>
            <person name="Niang G."/>
            <person name="Scheremetjew M."/>
            <person name="Finn R."/>
            <person name="Kale V."/>
            <person name="Holt S."/>
            <person name="Cochrane G."/>
            <person name="Meng A."/>
            <person name="Brown T."/>
            <person name="Cohen L."/>
        </authorList>
    </citation>
    <scope>NUCLEOTIDE SEQUENCE</scope>
    <source>
        <strain evidence="2">RCC1130</strain>
    </source>
</reference>
<dbReference type="EMBL" id="HBER01008222">
    <property type="protein sequence ID" value="CAD8528797.1"/>
    <property type="molecule type" value="Transcribed_RNA"/>
</dbReference>
<proteinExistence type="predicted"/>
<feature type="compositionally biased region" description="Acidic residues" evidence="1">
    <location>
        <begin position="150"/>
        <end position="171"/>
    </location>
</feature>
<accession>A0A7S0IQD3</accession>
<dbReference type="AlphaFoldDB" id="A0A7S0IQD3"/>
<name>A0A7S0IQD3_9EUKA</name>
<organism evidence="2">
    <name type="scientific">Calcidiscus leptoporus</name>
    <dbReference type="NCBI Taxonomy" id="127549"/>
    <lineage>
        <taxon>Eukaryota</taxon>
        <taxon>Haptista</taxon>
        <taxon>Haptophyta</taxon>
        <taxon>Prymnesiophyceae</taxon>
        <taxon>Coccolithales</taxon>
        <taxon>Calcidiscaceae</taxon>
        <taxon>Calcidiscus</taxon>
    </lineage>
</organism>
<feature type="compositionally biased region" description="Basic and acidic residues" evidence="1">
    <location>
        <begin position="175"/>
        <end position="196"/>
    </location>
</feature>
<evidence type="ECO:0000256" key="1">
    <source>
        <dbReference type="SAM" id="MobiDB-lite"/>
    </source>
</evidence>
<feature type="region of interest" description="Disordered" evidence="1">
    <location>
        <begin position="144"/>
        <end position="226"/>
    </location>
</feature>
<sequence length="226" mass="25722">MANIRVVERKVELQATGVLWERQSAMLGAMYMPHSAEARRDEDGVQVRFAENKSIKGVKNAGKRVTSVLSRPRRAHNDAPRWTPWMPVVNGRIESEYMLEFELVLLPSAEGKYKTQTFRAEVESEFNHWIDLTFRCSFTELLEAQRPPPEEPEEPEEEPAEAEESGEEEAAQEPLEVKPEEARTSEEDVEESHTSENELAEPSKYVVLGASKDDKLPSVIPPRYAI</sequence>